<reference evidence="4" key="1">
    <citation type="journal article" date="2020" name="mSystems">
        <title>Genome- and Community-Level Interaction Insights into Carbon Utilization and Element Cycling Functions of Hydrothermarchaeota in Hydrothermal Sediment.</title>
        <authorList>
            <person name="Zhou Z."/>
            <person name="Liu Y."/>
            <person name="Xu W."/>
            <person name="Pan J."/>
            <person name="Luo Z.H."/>
            <person name="Li M."/>
        </authorList>
    </citation>
    <scope>NUCLEOTIDE SEQUENCE [LARGE SCALE GENOMIC DNA]</scope>
    <source>
        <strain evidence="4">SpSt-1135</strain>
    </source>
</reference>
<dbReference type="InterPro" id="IPR029044">
    <property type="entry name" value="Nucleotide-diphossugar_trans"/>
</dbReference>
<accession>A0A7C6E907</accession>
<keyword evidence="3" id="KW-0448">Lipopolysaccharide biosynthesis</keyword>
<dbReference type="PANTHER" id="PTHR42866:SF2">
    <property type="entry name" value="3-DEOXY-MANNO-OCTULOSONATE CYTIDYLYLTRANSFERASE, MITOCHONDRIAL"/>
    <property type="match status" value="1"/>
</dbReference>
<dbReference type="SUPFAM" id="SSF53448">
    <property type="entry name" value="Nucleotide-diphospho-sugar transferases"/>
    <property type="match status" value="1"/>
</dbReference>
<dbReference type="InterPro" id="IPR004528">
    <property type="entry name" value="KdsB"/>
</dbReference>
<dbReference type="PANTHER" id="PTHR42866">
    <property type="entry name" value="3-DEOXY-MANNO-OCTULOSONATE CYTIDYLYLTRANSFERASE"/>
    <property type="match status" value="1"/>
</dbReference>
<comment type="caution">
    <text evidence="4">The sequence shown here is derived from an EMBL/GenBank/DDBJ whole genome shotgun (WGS) entry which is preliminary data.</text>
</comment>
<dbReference type="EMBL" id="DRZX01000214">
    <property type="protein sequence ID" value="HHS49068.1"/>
    <property type="molecule type" value="Genomic_DNA"/>
</dbReference>
<sequence length="241" mass="27245">MKVAVFIPARLDSTRFPKKLLAKVYDKTIIEWTYLGAKNSKLANFVAVLTDSLEIKKTIENIGGKAYLVKGSFSSGTDRIAHFIADKDYDIIVNVQGDEPLIDADTIDTLTSFFLEKKLKMATVAVKCNTCADNINDVKVVVDKNNLALYFSRSRIPYNANSYDNYLKHIGIYIYDKNTLLFLHKQKPTALELAEKLEQLRALEHSIKIGVLISPKQFIGIDTIEDLQLFEQYINSKSTKP</sequence>
<dbReference type="GO" id="GO:0005829">
    <property type="term" value="C:cytosol"/>
    <property type="evidence" value="ECO:0007669"/>
    <property type="project" value="TreeGrafter"/>
</dbReference>
<protein>
    <submittedName>
        <fullName evidence="4">3-deoxy-manno-octulosonate cytidylyltransferase</fullName>
        <ecNumber evidence="4">2.7.7.38</ecNumber>
    </submittedName>
</protein>
<dbReference type="Gene3D" id="3.90.550.10">
    <property type="entry name" value="Spore Coat Polysaccharide Biosynthesis Protein SpsA, Chain A"/>
    <property type="match status" value="1"/>
</dbReference>
<evidence type="ECO:0000313" key="4">
    <source>
        <dbReference type="EMBL" id="HHS49068.1"/>
    </source>
</evidence>
<evidence type="ECO:0000256" key="3">
    <source>
        <dbReference type="ARBA" id="ARBA00022985"/>
    </source>
</evidence>
<dbReference type="Pfam" id="PF02348">
    <property type="entry name" value="CTP_transf_3"/>
    <property type="match status" value="1"/>
</dbReference>
<evidence type="ECO:0000256" key="2">
    <source>
        <dbReference type="ARBA" id="ARBA00022695"/>
    </source>
</evidence>
<name>A0A7C6E907_DESAE</name>
<evidence type="ECO:0000256" key="1">
    <source>
        <dbReference type="ARBA" id="ARBA00022679"/>
    </source>
</evidence>
<proteinExistence type="predicted"/>
<keyword evidence="2 4" id="KW-0548">Nucleotidyltransferase</keyword>
<keyword evidence="1 4" id="KW-0808">Transferase</keyword>
<dbReference type="NCBIfam" id="TIGR00466">
    <property type="entry name" value="kdsB"/>
    <property type="match status" value="1"/>
</dbReference>
<dbReference type="GO" id="GO:0009103">
    <property type="term" value="P:lipopolysaccharide biosynthetic process"/>
    <property type="evidence" value="ECO:0007669"/>
    <property type="project" value="UniProtKB-KW"/>
</dbReference>
<dbReference type="EC" id="2.7.7.38" evidence="4"/>
<dbReference type="GO" id="GO:0008690">
    <property type="term" value="F:3-deoxy-manno-octulosonate cytidylyltransferase activity"/>
    <property type="evidence" value="ECO:0007669"/>
    <property type="project" value="UniProtKB-EC"/>
</dbReference>
<gene>
    <name evidence="4" type="primary">kdsB</name>
    <name evidence="4" type="ORF">ENM99_04355</name>
</gene>
<dbReference type="NCBIfam" id="NF003952">
    <property type="entry name" value="PRK05450.1-5"/>
    <property type="match status" value="1"/>
</dbReference>
<organism evidence="4">
    <name type="scientific">Desulfurella acetivorans</name>
    <dbReference type="NCBI Taxonomy" id="33002"/>
    <lineage>
        <taxon>Bacteria</taxon>
        <taxon>Pseudomonadati</taxon>
        <taxon>Campylobacterota</taxon>
        <taxon>Desulfurellia</taxon>
        <taxon>Desulfurellales</taxon>
        <taxon>Desulfurellaceae</taxon>
        <taxon>Desulfurella</taxon>
    </lineage>
</organism>
<dbReference type="Proteomes" id="UP000886400">
    <property type="component" value="Unassembled WGS sequence"/>
</dbReference>
<dbReference type="AlphaFoldDB" id="A0A7C6E907"/>
<dbReference type="CDD" id="cd02517">
    <property type="entry name" value="CMP-KDO-Synthetase"/>
    <property type="match status" value="1"/>
</dbReference>
<dbReference type="InterPro" id="IPR003329">
    <property type="entry name" value="Cytidylyl_trans"/>
</dbReference>